<name>A0A9N9HBD6_9GLOM</name>
<keyword evidence="2" id="KW-1185">Reference proteome</keyword>
<dbReference type="AlphaFoldDB" id="A0A9N9HBD6"/>
<feature type="non-terminal residue" evidence="1">
    <location>
        <position position="1"/>
    </location>
</feature>
<proteinExistence type="predicted"/>
<evidence type="ECO:0000313" key="1">
    <source>
        <dbReference type="EMBL" id="CAG8667402.1"/>
    </source>
</evidence>
<comment type="caution">
    <text evidence="1">The sequence shown here is derived from an EMBL/GenBank/DDBJ whole genome shotgun (WGS) entry which is preliminary data.</text>
</comment>
<reference evidence="1" key="1">
    <citation type="submission" date="2021-06" db="EMBL/GenBank/DDBJ databases">
        <authorList>
            <person name="Kallberg Y."/>
            <person name="Tangrot J."/>
            <person name="Rosling A."/>
        </authorList>
    </citation>
    <scope>NUCLEOTIDE SEQUENCE</scope>
    <source>
        <strain evidence="1">UK204</strain>
    </source>
</reference>
<evidence type="ECO:0000313" key="2">
    <source>
        <dbReference type="Proteomes" id="UP000789570"/>
    </source>
</evidence>
<accession>A0A9N9HBD6</accession>
<dbReference type="Proteomes" id="UP000789570">
    <property type="component" value="Unassembled WGS sequence"/>
</dbReference>
<protein>
    <submittedName>
        <fullName evidence="1">13540_t:CDS:1</fullName>
    </submittedName>
</protein>
<organism evidence="1 2">
    <name type="scientific">Funneliformis caledonium</name>
    <dbReference type="NCBI Taxonomy" id="1117310"/>
    <lineage>
        <taxon>Eukaryota</taxon>
        <taxon>Fungi</taxon>
        <taxon>Fungi incertae sedis</taxon>
        <taxon>Mucoromycota</taxon>
        <taxon>Glomeromycotina</taxon>
        <taxon>Glomeromycetes</taxon>
        <taxon>Glomerales</taxon>
        <taxon>Glomeraceae</taxon>
        <taxon>Funneliformis</taxon>
    </lineage>
</organism>
<gene>
    <name evidence="1" type="ORF">FCALED_LOCUS11846</name>
</gene>
<dbReference type="OrthoDB" id="2425068at2759"/>
<sequence length="130" mass="15396">MKSVKLSLEILALLVEYYNNAYSNSFVFLLDIYNLLSETIAVFLQINQFDRLRLRAEVYGSTYAKRHIRSANVLSKFVLDDNMTDTYLAFVRWYSQADHSRTRFHCNINDDNKSSNIELWKSEFYEIGRD</sequence>
<dbReference type="EMBL" id="CAJVPQ010005290">
    <property type="protein sequence ID" value="CAG8667402.1"/>
    <property type="molecule type" value="Genomic_DNA"/>
</dbReference>